<evidence type="ECO:0000256" key="16">
    <source>
        <dbReference type="ARBA" id="ARBA00023014"/>
    </source>
</evidence>
<dbReference type="InterPro" id="IPR050482">
    <property type="entry name" value="Sensor_HK_TwoCompSys"/>
</dbReference>
<dbReference type="Pfam" id="PF07730">
    <property type="entry name" value="HisKA_3"/>
    <property type="match status" value="1"/>
</dbReference>
<dbReference type="GO" id="GO:0016020">
    <property type="term" value="C:membrane"/>
    <property type="evidence" value="ECO:0007669"/>
    <property type="project" value="InterPro"/>
</dbReference>
<dbReference type="PROSITE" id="PS50109">
    <property type="entry name" value="HIS_KIN"/>
    <property type="match status" value="1"/>
</dbReference>
<evidence type="ECO:0000256" key="15">
    <source>
        <dbReference type="ARBA" id="ARBA00023012"/>
    </source>
</evidence>
<organism evidence="21 22">
    <name type="scientific">Mucilaginibacter limnophilus</name>
    <dbReference type="NCBI Taxonomy" id="1932778"/>
    <lineage>
        <taxon>Bacteria</taxon>
        <taxon>Pseudomonadati</taxon>
        <taxon>Bacteroidota</taxon>
        <taxon>Sphingobacteriia</taxon>
        <taxon>Sphingobacteriales</taxon>
        <taxon>Sphingobacteriaceae</taxon>
        <taxon>Mucilaginibacter</taxon>
    </lineage>
</organism>
<dbReference type="PANTHER" id="PTHR24421:SF10">
    <property type="entry name" value="NITRATE_NITRITE SENSOR PROTEIN NARQ"/>
    <property type="match status" value="1"/>
</dbReference>
<evidence type="ECO:0000313" key="21">
    <source>
        <dbReference type="EMBL" id="RVU02446.1"/>
    </source>
</evidence>
<dbReference type="RefSeq" id="WP_127702822.1">
    <property type="nucleotide sequence ID" value="NZ_SACK01000001.1"/>
</dbReference>
<evidence type="ECO:0000256" key="4">
    <source>
        <dbReference type="ARBA" id="ARBA00012438"/>
    </source>
</evidence>
<keyword evidence="12" id="KW-0418">Kinase</keyword>
<dbReference type="InterPro" id="IPR011712">
    <property type="entry name" value="Sig_transdc_His_kin_sub3_dim/P"/>
</dbReference>
<accession>A0A3S2V3J1</accession>
<dbReference type="InterPro" id="IPR005467">
    <property type="entry name" value="His_kinase_dom"/>
</dbReference>
<evidence type="ECO:0000256" key="14">
    <source>
        <dbReference type="ARBA" id="ARBA00023004"/>
    </source>
</evidence>
<dbReference type="GO" id="GO:0000155">
    <property type="term" value="F:phosphorelay sensor kinase activity"/>
    <property type="evidence" value="ECO:0007669"/>
    <property type="project" value="InterPro"/>
</dbReference>
<sequence>MASRRQAKLVLKQEIANAEKALSESEEKYRLICESMDEALALCLAVRNADGQLVDYYWLEVNKAQEQLTGLSRNQMIGKLRSESPLYPDVKSMQLFNKVLDTGQPVHFETNWPAKNGWINVRAFPLNGDRFVALTYDITERKNVELALRKSEARTREIIETGAVSVLFFNNEGVLIDANDVFIESMGWTKNDIASGNISWRTITPPDWLPTCEVLEKQLSDTGHIQASEKEYLSKDGKRSWMLFAARKLGDGTIVEFAIDINARKRAEAALRKAELQHLTQLENEVHKRTAELKESHDLLQATLDSSSEMIQVFKAIRDEDGKITDFVWVLNNHASEQIYGDVIGKSLLQNNPGVVATGIFNNLIKVTETGVPQQYEKKYVHEQFNGWFYQSVVKLGDGVITNTTDITERKRAEQRLRRIEKEQQKKIFRITLDTQEEERRRIAENLHNGLGQLLYGVRISLAHLTLEQATDNPDEFKKDKAYTDRLLSEAITEIRNISHELVPAVFEEFGLTAAIDEVCKQFQDSFILNYSIQLPPKELDKYLQLTIYRTVQELLTNVVKHAKATKTDFSIYTNNKNIVIVIKDNGCGITLSNKTNGVGLTLIKAKIKLLNGSLTLSEGNDNGTMVTVTIPF</sequence>
<keyword evidence="15" id="KW-0902">Two-component regulatory system</keyword>
<dbReference type="SUPFAM" id="SSF55785">
    <property type="entry name" value="PYP-like sensor domain (PAS domain)"/>
    <property type="match status" value="3"/>
</dbReference>
<feature type="domain" description="PAS" evidence="20">
    <location>
        <begin position="151"/>
        <end position="222"/>
    </location>
</feature>
<evidence type="ECO:0000256" key="5">
    <source>
        <dbReference type="ARBA" id="ARBA00017322"/>
    </source>
</evidence>
<dbReference type="PANTHER" id="PTHR24421">
    <property type="entry name" value="NITRATE/NITRITE SENSOR PROTEIN NARX-RELATED"/>
    <property type="match status" value="1"/>
</dbReference>
<evidence type="ECO:0000256" key="1">
    <source>
        <dbReference type="ARBA" id="ARBA00000085"/>
    </source>
</evidence>
<dbReference type="InterPro" id="IPR004358">
    <property type="entry name" value="Sig_transdc_His_kin-like_C"/>
</dbReference>
<dbReference type="Pfam" id="PF13426">
    <property type="entry name" value="PAS_9"/>
    <property type="match status" value="2"/>
</dbReference>
<gene>
    <name evidence="21" type="ORF">EOD41_00465</name>
</gene>
<comment type="catalytic activity">
    <reaction evidence="1">
        <text>ATP + protein L-histidine = ADP + protein N-phospho-L-histidine.</text>
        <dbReference type="EC" id="2.7.13.3"/>
    </reaction>
</comment>
<evidence type="ECO:0000313" key="22">
    <source>
        <dbReference type="Proteomes" id="UP000282759"/>
    </source>
</evidence>
<evidence type="ECO:0000256" key="10">
    <source>
        <dbReference type="ARBA" id="ARBA00022723"/>
    </source>
</evidence>
<evidence type="ECO:0000256" key="13">
    <source>
        <dbReference type="ARBA" id="ARBA00022840"/>
    </source>
</evidence>
<keyword evidence="10" id="KW-0479">Metal-binding</keyword>
<dbReference type="Gene3D" id="3.30.565.10">
    <property type="entry name" value="Histidine kinase-like ATPase, C-terminal domain"/>
    <property type="match status" value="1"/>
</dbReference>
<dbReference type="Proteomes" id="UP000282759">
    <property type="component" value="Unassembled WGS sequence"/>
</dbReference>
<dbReference type="GO" id="GO:0046983">
    <property type="term" value="F:protein dimerization activity"/>
    <property type="evidence" value="ECO:0007669"/>
    <property type="project" value="InterPro"/>
</dbReference>
<evidence type="ECO:0000256" key="3">
    <source>
        <dbReference type="ARBA" id="ARBA00004496"/>
    </source>
</evidence>
<evidence type="ECO:0000259" key="20">
    <source>
        <dbReference type="PROSITE" id="PS50112"/>
    </source>
</evidence>
<dbReference type="GO" id="GO:0046872">
    <property type="term" value="F:metal ion binding"/>
    <property type="evidence" value="ECO:0007669"/>
    <property type="project" value="UniProtKB-KW"/>
</dbReference>
<comment type="caution">
    <text evidence="21">The sequence shown here is derived from an EMBL/GenBank/DDBJ whole genome shotgun (WGS) entry which is preliminary data.</text>
</comment>
<keyword evidence="8" id="KW-0597">Phosphoprotein</keyword>
<dbReference type="InterPro" id="IPR035965">
    <property type="entry name" value="PAS-like_dom_sf"/>
</dbReference>
<dbReference type="InterPro" id="IPR036890">
    <property type="entry name" value="HATPase_C_sf"/>
</dbReference>
<feature type="domain" description="Histidine kinase" evidence="19">
    <location>
        <begin position="442"/>
        <end position="633"/>
    </location>
</feature>
<dbReference type="SMART" id="SM00091">
    <property type="entry name" value="PAS"/>
    <property type="match status" value="2"/>
</dbReference>
<dbReference type="PRINTS" id="PR00344">
    <property type="entry name" value="BCTRLSENSOR"/>
</dbReference>
<name>A0A3S2V3J1_9SPHI</name>
<dbReference type="Gene3D" id="3.30.450.20">
    <property type="entry name" value="PAS domain"/>
    <property type="match status" value="3"/>
</dbReference>
<keyword evidence="7" id="KW-0963">Cytoplasm</keyword>
<dbReference type="Pfam" id="PF02518">
    <property type="entry name" value="HATPase_c"/>
    <property type="match status" value="1"/>
</dbReference>
<evidence type="ECO:0000256" key="11">
    <source>
        <dbReference type="ARBA" id="ARBA00022741"/>
    </source>
</evidence>
<evidence type="ECO:0000256" key="2">
    <source>
        <dbReference type="ARBA" id="ARBA00001966"/>
    </source>
</evidence>
<keyword evidence="14" id="KW-0408">Iron</keyword>
<keyword evidence="9" id="KW-0808">Transferase</keyword>
<dbReference type="InterPro" id="IPR000014">
    <property type="entry name" value="PAS"/>
</dbReference>
<keyword evidence="13" id="KW-0067">ATP-binding</keyword>
<dbReference type="OrthoDB" id="5401121at2"/>
<evidence type="ECO:0000256" key="7">
    <source>
        <dbReference type="ARBA" id="ARBA00022490"/>
    </source>
</evidence>
<evidence type="ECO:0000256" key="17">
    <source>
        <dbReference type="ARBA" id="ARBA00024827"/>
    </source>
</evidence>
<evidence type="ECO:0000256" key="8">
    <source>
        <dbReference type="ARBA" id="ARBA00022553"/>
    </source>
</evidence>
<evidence type="ECO:0000256" key="18">
    <source>
        <dbReference type="ARBA" id="ARBA00030800"/>
    </source>
</evidence>
<evidence type="ECO:0000256" key="12">
    <source>
        <dbReference type="ARBA" id="ARBA00022777"/>
    </source>
</evidence>
<dbReference type="GO" id="GO:0051539">
    <property type="term" value="F:4 iron, 4 sulfur cluster binding"/>
    <property type="evidence" value="ECO:0007669"/>
    <property type="project" value="UniProtKB-KW"/>
</dbReference>
<evidence type="ECO:0000259" key="19">
    <source>
        <dbReference type="PROSITE" id="PS50109"/>
    </source>
</evidence>
<keyword evidence="22" id="KW-1185">Reference proteome</keyword>
<keyword evidence="16" id="KW-0411">Iron-sulfur</keyword>
<dbReference type="SUPFAM" id="SSF55874">
    <property type="entry name" value="ATPase domain of HSP90 chaperone/DNA topoisomerase II/histidine kinase"/>
    <property type="match status" value="1"/>
</dbReference>
<dbReference type="EMBL" id="SACK01000001">
    <property type="protein sequence ID" value="RVU02446.1"/>
    <property type="molecule type" value="Genomic_DNA"/>
</dbReference>
<reference evidence="21 22" key="1">
    <citation type="submission" date="2019-01" db="EMBL/GenBank/DDBJ databases">
        <authorList>
            <person name="Chen W.-M."/>
        </authorList>
    </citation>
    <scope>NUCLEOTIDE SEQUENCE [LARGE SCALE GENOMIC DNA]</scope>
    <source>
        <strain evidence="21 22">YBJ-36</strain>
    </source>
</reference>
<dbReference type="GO" id="GO:0005737">
    <property type="term" value="C:cytoplasm"/>
    <property type="evidence" value="ECO:0007669"/>
    <property type="project" value="UniProtKB-SubCell"/>
</dbReference>
<proteinExistence type="predicted"/>
<dbReference type="Gene3D" id="1.20.5.1930">
    <property type="match status" value="1"/>
</dbReference>
<dbReference type="SMART" id="SM00387">
    <property type="entry name" value="HATPase_c"/>
    <property type="match status" value="1"/>
</dbReference>
<comment type="subcellular location">
    <subcellularLocation>
        <location evidence="3">Cytoplasm</location>
    </subcellularLocation>
</comment>
<dbReference type="AlphaFoldDB" id="A0A3S2V3J1"/>
<evidence type="ECO:0000256" key="9">
    <source>
        <dbReference type="ARBA" id="ARBA00022679"/>
    </source>
</evidence>
<keyword evidence="6" id="KW-0004">4Fe-4S</keyword>
<dbReference type="InterPro" id="IPR003594">
    <property type="entry name" value="HATPase_dom"/>
</dbReference>
<dbReference type="NCBIfam" id="TIGR00229">
    <property type="entry name" value="sensory_box"/>
    <property type="match status" value="2"/>
</dbReference>
<protein>
    <recommendedName>
        <fullName evidence="5">Oxygen sensor histidine kinase NreB</fullName>
        <ecNumber evidence="4">2.7.13.3</ecNumber>
    </recommendedName>
    <alternativeName>
        <fullName evidence="18">Nitrogen regulation protein B</fullName>
    </alternativeName>
</protein>
<keyword evidence="11" id="KW-0547">Nucleotide-binding</keyword>
<comment type="function">
    <text evidence="17">Member of the two-component regulatory system NreB/NreC involved in the control of dissimilatory nitrate/nitrite reduction in response to oxygen. NreB functions as a direct oxygen sensor histidine kinase which is autophosphorylated, in the absence of oxygen, probably at the conserved histidine residue, and transfers its phosphate group probably to a conserved aspartate residue of NreC. NreB/NreC activates the expression of the nitrate (narGHJI) and nitrite (nir) reductase operons, as well as the putative nitrate transporter gene narT.</text>
</comment>
<evidence type="ECO:0000256" key="6">
    <source>
        <dbReference type="ARBA" id="ARBA00022485"/>
    </source>
</evidence>
<dbReference type="EC" id="2.7.13.3" evidence="4"/>
<dbReference type="PROSITE" id="PS50112">
    <property type="entry name" value="PAS"/>
    <property type="match status" value="1"/>
</dbReference>
<dbReference type="GO" id="GO:0005524">
    <property type="term" value="F:ATP binding"/>
    <property type="evidence" value="ECO:0007669"/>
    <property type="project" value="UniProtKB-KW"/>
</dbReference>
<dbReference type="CDD" id="cd16917">
    <property type="entry name" value="HATPase_UhpB-NarQ-NarX-like"/>
    <property type="match status" value="1"/>
</dbReference>
<comment type="cofactor">
    <cofactor evidence="2">
        <name>[4Fe-4S] cluster</name>
        <dbReference type="ChEBI" id="CHEBI:49883"/>
    </cofactor>
</comment>